<evidence type="ECO:0000313" key="2">
    <source>
        <dbReference type="Proteomes" id="UP000324632"/>
    </source>
</evidence>
<comment type="caution">
    <text evidence="1">The sequence shown here is derived from an EMBL/GenBank/DDBJ whole genome shotgun (WGS) entry which is preliminary data.</text>
</comment>
<evidence type="ECO:0000313" key="1">
    <source>
        <dbReference type="EMBL" id="KAA0723426.1"/>
    </source>
</evidence>
<dbReference type="AlphaFoldDB" id="A0A5A9PR10"/>
<sequence length="210" mass="22796">MQASKAMMGKAISPLAASKPRKCVKATSRLVPSPCVCVSVDCCALRWTCSADVPLKAPAGARAALFIFGDSKRIPRPFHVPPRSNQTEGEAACARRQSRSLNACSGSFVVNACLARKGLDDWMVKQKYYCSTSREDQQDCQQKNTCGLAPRVIDHGGLKALQADRLVTALYCEVKRGVEGGPVCLRFGILVNAEEHCRFEEEKCSGNTLV</sequence>
<protein>
    <submittedName>
        <fullName evidence="1">Protein naked cuticle-like protein 1</fullName>
    </submittedName>
</protein>
<gene>
    <name evidence="1" type="ORF">E1301_Tti012639</name>
</gene>
<dbReference type="Proteomes" id="UP000324632">
    <property type="component" value="Chromosome 3"/>
</dbReference>
<proteinExistence type="predicted"/>
<reference evidence="1 2" key="1">
    <citation type="journal article" date="2019" name="Mol. Ecol. Resour.">
        <title>Chromosome-level genome assembly of Triplophysa tibetana, a fish adapted to the harsh high-altitude environment of the Tibetan Plateau.</title>
        <authorList>
            <person name="Yang X."/>
            <person name="Liu H."/>
            <person name="Ma Z."/>
            <person name="Zou Y."/>
            <person name="Zou M."/>
            <person name="Mao Y."/>
            <person name="Li X."/>
            <person name="Wang H."/>
            <person name="Chen T."/>
            <person name="Wang W."/>
            <person name="Yang R."/>
        </authorList>
    </citation>
    <scope>NUCLEOTIDE SEQUENCE [LARGE SCALE GENOMIC DNA]</scope>
    <source>
        <strain evidence="1">TTIB1903HZAU</strain>
        <tissue evidence="1">Muscle</tissue>
    </source>
</reference>
<keyword evidence="2" id="KW-1185">Reference proteome</keyword>
<organism evidence="1 2">
    <name type="scientific">Triplophysa tibetana</name>
    <dbReference type="NCBI Taxonomy" id="1572043"/>
    <lineage>
        <taxon>Eukaryota</taxon>
        <taxon>Metazoa</taxon>
        <taxon>Chordata</taxon>
        <taxon>Craniata</taxon>
        <taxon>Vertebrata</taxon>
        <taxon>Euteleostomi</taxon>
        <taxon>Actinopterygii</taxon>
        <taxon>Neopterygii</taxon>
        <taxon>Teleostei</taxon>
        <taxon>Ostariophysi</taxon>
        <taxon>Cypriniformes</taxon>
        <taxon>Nemacheilidae</taxon>
        <taxon>Triplophysa</taxon>
    </lineage>
</organism>
<name>A0A5A9PR10_9TELE</name>
<dbReference type="EMBL" id="SOYY01000003">
    <property type="protein sequence ID" value="KAA0723426.1"/>
    <property type="molecule type" value="Genomic_DNA"/>
</dbReference>
<accession>A0A5A9PR10</accession>